<evidence type="ECO:0000256" key="2">
    <source>
        <dbReference type="ARBA" id="ARBA00004496"/>
    </source>
</evidence>
<comment type="caution">
    <text evidence="9">The sequence shown here is derived from an EMBL/GenBank/DDBJ whole genome shotgun (WGS) entry which is preliminary data.</text>
</comment>
<keyword evidence="7" id="KW-0539">Nucleus</keyword>
<dbReference type="InterPro" id="IPR041653">
    <property type="entry name" value="Importin_rep_4"/>
</dbReference>
<dbReference type="InterPro" id="IPR000357">
    <property type="entry name" value="HEAT"/>
</dbReference>
<evidence type="ECO:0000259" key="8">
    <source>
        <dbReference type="Pfam" id="PF25780"/>
    </source>
</evidence>
<dbReference type="InterPro" id="IPR040122">
    <property type="entry name" value="Importin_beta"/>
</dbReference>
<evidence type="ECO:0000256" key="1">
    <source>
        <dbReference type="ARBA" id="ARBA00004123"/>
    </source>
</evidence>
<dbReference type="EMBL" id="JAPWTJ010000735">
    <property type="protein sequence ID" value="KAJ8976043.1"/>
    <property type="molecule type" value="Genomic_DNA"/>
</dbReference>
<dbReference type="InterPro" id="IPR011989">
    <property type="entry name" value="ARM-like"/>
</dbReference>
<feature type="domain" description="IPO4/5-like TPR repeats" evidence="8">
    <location>
        <begin position="98"/>
        <end position="258"/>
    </location>
</feature>
<sequence length="568" mass="63781">MAADQEQFYQVLTTLLSTDNNVRSQAEEAYSNLPVQTKVSHLFGAIHNANLGDEARQMSAVLLRRVFSNDFLDFYPKLPPESQVQLKEQVLMAIQQAQTEQLRHKVCEVVAEVARNLIDDDGNNQWPEFLQFLFHCANDPNPVLKEAALQMFTSVPGVFGNQQNNYLDLIKQMLLQSLAPTEAYDVRFQAVRAVGAFILINDKETQILKHYADLLGPMLHVIAESVHQQADDTLLKVLIDLAENTPKYLRPQLLPIYDMCMKIFSDTGALDSWRQLALEVMVTLAEMAPAMVRKNASKYMEQLIPLILQFMADLEEEDGWAESDELLDEDNDCNNVVAEAALDRLACGLGKRKDHPSIGKQSIPAMLASPDWKRRHAALMALSAIGEGCHKQMEIMLPQIMDGVPGVMEGILRYLQDPHPRVRYAACNAIGQMSTDFAPVFEKKFHDRVVPGLLMLLDDNANPRVQAHAGAALVNFAEDCPKHILSGYLEPLMGKLEGILTAKFKELVRKELNFVLEQVVTTIASVADTAENEFISYYDRLMPCLKYIIQNANKDELKLLRGKAVDVC</sequence>
<comment type="subcellular location">
    <subcellularLocation>
        <location evidence="2">Cytoplasm</location>
    </subcellularLocation>
    <subcellularLocation>
        <location evidence="1">Nucleus</location>
    </subcellularLocation>
</comment>
<keyword evidence="5" id="KW-0677">Repeat</keyword>
<dbReference type="Proteomes" id="UP001162164">
    <property type="component" value="Unassembled WGS sequence"/>
</dbReference>
<keyword evidence="10" id="KW-1185">Reference proteome</keyword>
<keyword evidence="6" id="KW-0653">Protein transport</keyword>
<organism evidence="9 10">
    <name type="scientific">Molorchus minor</name>
    <dbReference type="NCBI Taxonomy" id="1323400"/>
    <lineage>
        <taxon>Eukaryota</taxon>
        <taxon>Metazoa</taxon>
        <taxon>Ecdysozoa</taxon>
        <taxon>Arthropoda</taxon>
        <taxon>Hexapoda</taxon>
        <taxon>Insecta</taxon>
        <taxon>Pterygota</taxon>
        <taxon>Neoptera</taxon>
        <taxon>Endopterygota</taxon>
        <taxon>Coleoptera</taxon>
        <taxon>Polyphaga</taxon>
        <taxon>Cucujiformia</taxon>
        <taxon>Chrysomeloidea</taxon>
        <taxon>Cerambycidae</taxon>
        <taxon>Lamiinae</taxon>
        <taxon>Monochamini</taxon>
        <taxon>Molorchus</taxon>
    </lineage>
</organism>
<keyword evidence="4" id="KW-0963">Cytoplasm</keyword>
<dbReference type="Gene3D" id="1.25.10.10">
    <property type="entry name" value="Leucine-rich Repeat Variant"/>
    <property type="match status" value="1"/>
</dbReference>
<evidence type="ECO:0000256" key="5">
    <source>
        <dbReference type="ARBA" id="ARBA00022737"/>
    </source>
</evidence>
<gene>
    <name evidence="9" type="ORF">NQ317_014093</name>
</gene>
<dbReference type="SUPFAM" id="SSF48371">
    <property type="entry name" value="ARM repeat"/>
    <property type="match status" value="1"/>
</dbReference>
<protein>
    <recommendedName>
        <fullName evidence="8">IPO4/5-like TPR repeats domain-containing protein</fullName>
    </recommendedName>
</protein>
<keyword evidence="3" id="KW-0813">Transport</keyword>
<dbReference type="Pfam" id="PF25780">
    <property type="entry name" value="TPR_IPO5"/>
    <property type="match status" value="1"/>
</dbReference>
<evidence type="ECO:0000256" key="7">
    <source>
        <dbReference type="ARBA" id="ARBA00023242"/>
    </source>
</evidence>
<name>A0ABQ9JEI4_9CUCU</name>
<dbReference type="InterPro" id="IPR057672">
    <property type="entry name" value="TPR_IPO4/5"/>
</dbReference>
<dbReference type="Pfam" id="PF02985">
    <property type="entry name" value="HEAT"/>
    <property type="match status" value="1"/>
</dbReference>
<evidence type="ECO:0000313" key="10">
    <source>
        <dbReference type="Proteomes" id="UP001162164"/>
    </source>
</evidence>
<evidence type="ECO:0000256" key="6">
    <source>
        <dbReference type="ARBA" id="ARBA00022927"/>
    </source>
</evidence>
<dbReference type="Pfam" id="PF18808">
    <property type="entry name" value="Importin_rep_4"/>
    <property type="match status" value="1"/>
</dbReference>
<evidence type="ECO:0000256" key="3">
    <source>
        <dbReference type="ARBA" id="ARBA00022448"/>
    </source>
</evidence>
<reference evidence="9" key="1">
    <citation type="journal article" date="2023" name="Insect Mol. Biol.">
        <title>Genome sequencing provides insights into the evolution of gene families encoding plant cell wall-degrading enzymes in longhorned beetles.</title>
        <authorList>
            <person name="Shin N.R."/>
            <person name="Okamura Y."/>
            <person name="Kirsch R."/>
            <person name="Pauchet Y."/>
        </authorList>
    </citation>
    <scope>NUCLEOTIDE SEQUENCE</scope>
    <source>
        <strain evidence="9">MMC_N1</strain>
    </source>
</reference>
<dbReference type="PANTHER" id="PTHR10527">
    <property type="entry name" value="IMPORTIN BETA"/>
    <property type="match status" value="1"/>
</dbReference>
<evidence type="ECO:0000256" key="4">
    <source>
        <dbReference type="ARBA" id="ARBA00022490"/>
    </source>
</evidence>
<evidence type="ECO:0000313" key="9">
    <source>
        <dbReference type="EMBL" id="KAJ8976043.1"/>
    </source>
</evidence>
<dbReference type="InterPro" id="IPR016024">
    <property type="entry name" value="ARM-type_fold"/>
</dbReference>
<proteinExistence type="predicted"/>
<accession>A0ABQ9JEI4</accession>